<accession>M1BGF2</accession>
<protein>
    <submittedName>
        <fullName evidence="2">Metal ion binding protein</fullName>
    </submittedName>
</protein>
<dbReference type="HOGENOM" id="CLU_092610_2_0_1"/>
<organism evidence="2 3">
    <name type="scientific">Solanum tuberosum</name>
    <name type="common">Potato</name>
    <dbReference type="NCBI Taxonomy" id="4113"/>
    <lineage>
        <taxon>Eukaryota</taxon>
        <taxon>Viridiplantae</taxon>
        <taxon>Streptophyta</taxon>
        <taxon>Embryophyta</taxon>
        <taxon>Tracheophyta</taxon>
        <taxon>Spermatophyta</taxon>
        <taxon>Magnoliopsida</taxon>
        <taxon>eudicotyledons</taxon>
        <taxon>Gunneridae</taxon>
        <taxon>Pentapetalae</taxon>
        <taxon>asterids</taxon>
        <taxon>lamiids</taxon>
        <taxon>Solanales</taxon>
        <taxon>Solanaceae</taxon>
        <taxon>Solanoideae</taxon>
        <taxon>Solaneae</taxon>
        <taxon>Solanum</taxon>
    </lineage>
</organism>
<dbReference type="AlphaFoldDB" id="M1BGF2"/>
<dbReference type="Proteomes" id="UP000011115">
    <property type="component" value="Unassembled WGS sequence"/>
</dbReference>
<dbReference type="PANTHER" id="PTHR46371">
    <property type="entry name" value="OS04G0464100 PROTEIN"/>
    <property type="match status" value="1"/>
</dbReference>
<dbReference type="eggNOG" id="ENOG502R81J">
    <property type="taxonomic scope" value="Eukaryota"/>
</dbReference>
<reference evidence="2" key="2">
    <citation type="submission" date="2015-06" db="UniProtKB">
        <authorList>
            <consortium name="EnsemblPlants"/>
        </authorList>
    </citation>
    <scope>IDENTIFICATION</scope>
    <source>
        <strain evidence="2">DM1-3 516 R44</strain>
    </source>
</reference>
<feature type="region of interest" description="Disordered" evidence="1">
    <location>
        <begin position="81"/>
        <end position="101"/>
    </location>
</feature>
<dbReference type="InParanoid" id="M1BGF2"/>
<evidence type="ECO:0000256" key="1">
    <source>
        <dbReference type="SAM" id="MobiDB-lite"/>
    </source>
</evidence>
<keyword evidence="3" id="KW-1185">Reference proteome</keyword>
<dbReference type="OMA" id="DPNPECC"/>
<name>M1BGF2_SOLTU</name>
<dbReference type="PaxDb" id="4113-PGSC0003DMT400044594"/>
<dbReference type="STRING" id="4113.M1BGF2"/>
<dbReference type="InterPro" id="IPR044296">
    <property type="entry name" value="HIPP46"/>
</dbReference>
<dbReference type="EnsemblPlants" id="PGSC0003DMT400044594">
    <property type="protein sequence ID" value="PGSC0003DMT400044594"/>
    <property type="gene ID" value="PGSC0003DMG400017308"/>
</dbReference>
<proteinExistence type="predicted"/>
<reference evidence="3" key="1">
    <citation type="journal article" date="2011" name="Nature">
        <title>Genome sequence and analysis of the tuber crop potato.</title>
        <authorList>
            <consortium name="The Potato Genome Sequencing Consortium"/>
        </authorList>
    </citation>
    <scope>NUCLEOTIDE SEQUENCE [LARGE SCALE GENOMIC DNA]</scope>
    <source>
        <strain evidence="3">cv. DM1-3 516 R44</strain>
    </source>
</reference>
<dbReference type="FunCoup" id="M1BGF2">
    <property type="interactions" value="95"/>
</dbReference>
<dbReference type="Gramene" id="PGSC0003DMT400044594">
    <property type="protein sequence ID" value="PGSC0003DMT400044594"/>
    <property type="gene ID" value="PGSC0003DMG400017308"/>
</dbReference>
<sequence length="129" mass="14176">MKQRAFIKLFIDRNNRKSRTKAFKIAVSQPGVESAAIKEGEDFQLEVVGDIDAVDLTNCLRKKLGHAQLLSVGPVVVVTDSDNDNDNDNLGGGTGFDANPQPHSYPYFGVPQYQVYEVSDPNPECCSIM</sequence>
<dbReference type="Gene3D" id="3.30.70.100">
    <property type="match status" value="1"/>
</dbReference>
<evidence type="ECO:0000313" key="3">
    <source>
        <dbReference type="Proteomes" id="UP000011115"/>
    </source>
</evidence>
<evidence type="ECO:0000313" key="2">
    <source>
        <dbReference type="EnsemblPlants" id="PGSC0003DMT400044594"/>
    </source>
</evidence>